<feature type="compositionally biased region" description="Basic residues" evidence="1">
    <location>
        <begin position="211"/>
        <end position="221"/>
    </location>
</feature>
<dbReference type="CDD" id="cd06257">
    <property type="entry name" value="DnaJ"/>
    <property type="match status" value="1"/>
</dbReference>
<dbReference type="PRINTS" id="PR00625">
    <property type="entry name" value="JDOMAIN"/>
</dbReference>
<dbReference type="VEuPathDB" id="VectorBase:SSCA010424"/>
<accession>A0A132A6C1</accession>
<evidence type="ECO:0000313" key="6">
    <source>
        <dbReference type="Proteomes" id="UP000070412"/>
    </source>
</evidence>
<dbReference type="PANTHER" id="PTHR15606:SF4">
    <property type="entry name" value="DNAJ HOMOLOG SUBFAMILY C MEMBER 8"/>
    <property type="match status" value="1"/>
</dbReference>
<dbReference type="Proteomes" id="UP000616769">
    <property type="component" value="Unassembled WGS sequence"/>
</dbReference>
<dbReference type="Pfam" id="PF00226">
    <property type="entry name" value="DnaJ"/>
    <property type="match status" value="1"/>
</dbReference>
<dbReference type="InterPro" id="IPR001623">
    <property type="entry name" value="DnaJ_domain"/>
</dbReference>
<feature type="domain" description="J" evidence="2">
    <location>
        <begin position="42"/>
        <end position="108"/>
    </location>
</feature>
<dbReference type="GO" id="GO:0005634">
    <property type="term" value="C:nucleus"/>
    <property type="evidence" value="ECO:0007669"/>
    <property type="project" value="TreeGrafter"/>
</dbReference>
<feature type="compositionally biased region" description="Basic and acidic residues" evidence="1">
    <location>
        <begin position="222"/>
        <end position="233"/>
    </location>
</feature>
<dbReference type="EMBL" id="JXLN01010911">
    <property type="protein sequence ID" value="KPM06502.1"/>
    <property type="molecule type" value="Genomic_DNA"/>
</dbReference>
<evidence type="ECO:0000256" key="1">
    <source>
        <dbReference type="SAM" id="MobiDB-lite"/>
    </source>
</evidence>
<protein>
    <submittedName>
        <fullName evidence="3">DnaJ -like protein subfamily C member 8</fullName>
    </submittedName>
    <submittedName>
        <fullName evidence="4">DnaJ-like protein subfamily C member 8-like protein</fullName>
    </submittedName>
</protein>
<evidence type="ECO:0000313" key="3">
    <source>
        <dbReference type="EMBL" id="KAF7493109.1"/>
    </source>
</evidence>
<dbReference type="Gene3D" id="1.10.287.110">
    <property type="entry name" value="DnaJ domain"/>
    <property type="match status" value="1"/>
</dbReference>
<proteinExistence type="predicted"/>
<dbReference type="InterPro" id="IPR042858">
    <property type="entry name" value="DNAJC8"/>
</dbReference>
<dbReference type="InterPro" id="IPR036869">
    <property type="entry name" value="J_dom_sf"/>
</dbReference>
<organism evidence="4 7">
    <name type="scientific">Sarcoptes scabiei</name>
    <name type="common">Itch mite</name>
    <name type="synonym">Acarus scabiei</name>
    <dbReference type="NCBI Taxonomy" id="52283"/>
    <lineage>
        <taxon>Eukaryota</taxon>
        <taxon>Metazoa</taxon>
        <taxon>Ecdysozoa</taxon>
        <taxon>Arthropoda</taxon>
        <taxon>Chelicerata</taxon>
        <taxon>Arachnida</taxon>
        <taxon>Acari</taxon>
        <taxon>Acariformes</taxon>
        <taxon>Sarcoptiformes</taxon>
        <taxon>Astigmata</taxon>
        <taxon>Psoroptidia</taxon>
        <taxon>Sarcoptoidea</taxon>
        <taxon>Sarcoptidae</taxon>
        <taxon>Sarcoptinae</taxon>
        <taxon>Sarcoptes</taxon>
    </lineage>
</organism>
<dbReference type="PROSITE" id="PS50076">
    <property type="entry name" value="DNAJ_2"/>
    <property type="match status" value="1"/>
</dbReference>
<dbReference type="PANTHER" id="PTHR15606">
    <property type="entry name" value="DNAJ HOMOLOG SUBFAMILY C MEMBER 8/LIPOPOLYSACCHARIDE SPECIFIC RESPONSE-7-RELATED"/>
    <property type="match status" value="1"/>
</dbReference>
<dbReference type="SUPFAM" id="SSF46565">
    <property type="entry name" value="Chaperone J-domain"/>
    <property type="match status" value="1"/>
</dbReference>
<dbReference type="AlphaFoldDB" id="A0A132A6C1"/>
<evidence type="ECO:0000259" key="2">
    <source>
        <dbReference type="PROSITE" id="PS50076"/>
    </source>
</evidence>
<evidence type="ECO:0000313" key="4">
    <source>
        <dbReference type="EMBL" id="KPM06502.1"/>
    </source>
</evidence>
<dbReference type="OMA" id="EIVNKAW"/>
<evidence type="ECO:0000313" key="7">
    <source>
        <dbReference type="Proteomes" id="UP000616769"/>
    </source>
</evidence>
<dbReference type="Proteomes" id="UP000070412">
    <property type="component" value="Unassembled WGS sequence"/>
</dbReference>
<evidence type="ECO:0000313" key="5">
    <source>
        <dbReference type="EnsemblMetazoa" id="KAF7493109.1"/>
    </source>
</evidence>
<dbReference type="EMBL" id="WVUK01000056">
    <property type="protein sequence ID" value="KAF7493109.1"/>
    <property type="molecule type" value="Genomic_DNA"/>
</dbReference>
<reference evidence="5" key="4">
    <citation type="submission" date="2022-06" db="UniProtKB">
        <authorList>
            <consortium name="EnsemblMetazoa"/>
        </authorList>
    </citation>
    <scope>IDENTIFICATION</scope>
</reference>
<gene>
    <name evidence="4" type="ORF">QR98_0049790</name>
    <name evidence="3" type="ORF">SSS_7144</name>
</gene>
<sequence length="233" mass="28267">MSNEFNSFYEEVKSIEREDSIYTSERQISRLLRPGSTYANLNPFEVLLVDPDDSFERIKKQYKKLSILLHPDKNPTDQERAQQAFDALNKAYKILENEKTRARVLEIVEEAKFKLEKELQEKRKRLKQAKKDVRIDEDDPSKYKQALKVLIMKLFAEQERKRRMLEDRMQSEKKRQREEELEAKETQEKEREWQKNFEESRQSRVDSWHSFTKKTKFKRKDIRPPKHKAEARN</sequence>
<reference evidence="4 7" key="1">
    <citation type="journal article" date="2015" name="Parasit. Vectors">
        <title>Draft genome of the scabies mite.</title>
        <authorList>
            <person name="Rider S.D.Jr."/>
            <person name="Morgan M.S."/>
            <person name="Arlian L.G."/>
        </authorList>
    </citation>
    <scope>NUCLEOTIDE SEQUENCE [LARGE SCALE GENOMIC DNA]</scope>
    <source>
        <strain evidence="4">Arlian Lab</strain>
    </source>
</reference>
<dbReference type="SMART" id="SM00271">
    <property type="entry name" value="DnaJ"/>
    <property type="match status" value="1"/>
</dbReference>
<dbReference type="OrthoDB" id="342454at2759"/>
<feature type="region of interest" description="Disordered" evidence="1">
    <location>
        <begin position="166"/>
        <end position="233"/>
    </location>
</feature>
<name>A0A132A6C1_SARSC</name>
<dbReference type="EnsemblMetazoa" id="SSS_7144s_mrna">
    <property type="protein sequence ID" value="KAF7493109.1"/>
    <property type="gene ID" value="SSS_7144"/>
</dbReference>
<reference evidence="3" key="3">
    <citation type="submission" date="2020-01" db="EMBL/GenBank/DDBJ databases">
        <authorList>
            <person name="Korhonen P.K.K."/>
            <person name="Guangxu M.G."/>
            <person name="Wang T.W."/>
            <person name="Stroehlein A.J.S."/>
            <person name="Young N.D."/>
            <person name="Ang C.-S.A."/>
            <person name="Fernando D.W.F."/>
            <person name="Lu H.L."/>
            <person name="Taylor S.T."/>
            <person name="Ehtesham M.E.M."/>
            <person name="Najaraj S.H.N."/>
            <person name="Harsha G.H.G."/>
            <person name="Madugundu A.M."/>
            <person name="Renuse S.R."/>
            <person name="Holt D.H."/>
            <person name="Pandey A.P."/>
            <person name="Papenfuss A.P."/>
            <person name="Gasser R.B.G."/>
            <person name="Fischer K.F."/>
        </authorList>
    </citation>
    <scope>NUCLEOTIDE SEQUENCE</scope>
    <source>
        <strain evidence="3">SSS_KF_BRIS2020</strain>
    </source>
</reference>
<reference evidence="6" key="2">
    <citation type="journal article" date="2020" name="PLoS Negl. Trop. Dis.">
        <title>High-quality nuclear genome for Sarcoptes scabiei-A critical resource for a neglected parasite.</title>
        <authorList>
            <person name="Korhonen P.K."/>
            <person name="Gasser R.B."/>
            <person name="Ma G."/>
            <person name="Wang T."/>
            <person name="Stroehlein A.J."/>
            <person name="Young N.D."/>
            <person name="Ang C.S."/>
            <person name="Fernando D.D."/>
            <person name="Lu H.C."/>
            <person name="Taylor S."/>
            <person name="Reynolds S.L."/>
            <person name="Mofiz E."/>
            <person name="Najaraj S.H."/>
            <person name="Gowda H."/>
            <person name="Madugundu A."/>
            <person name="Renuse S."/>
            <person name="Holt D."/>
            <person name="Pandey A."/>
            <person name="Papenfuss A.T."/>
            <person name="Fischer K."/>
        </authorList>
    </citation>
    <scope>NUCLEOTIDE SEQUENCE [LARGE SCALE GENOMIC DNA]</scope>
</reference>
<feature type="compositionally biased region" description="Basic and acidic residues" evidence="1">
    <location>
        <begin position="166"/>
        <end position="207"/>
    </location>
</feature>
<keyword evidence="6" id="KW-1185">Reference proteome</keyword>